<dbReference type="AlphaFoldDB" id="A0AAF0V185"/>
<proteinExistence type="predicted"/>
<dbReference type="PANTHER" id="PTHR45835:SF91">
    <property type="entry name" value="RETROTRANSPOSON, TY3-GYPSY SUBCLASS-LIKE PROTEIN"/>
    <property type="match status" value="1"/>
</dbReference>
<dbReference type="Pfam" id="PF17921">
    <property type="entry name" value="Integrase_H2C2"/>
    <property type="match status" value="1"/>
</dbReference>
<gene>
    <name evidence="2" type="ORF">MTR67_048236</name>
</gene>
<dbReference type="InterPro" id="IPR041588">
    <property type="entry name" value="Integrase_H2C2"/>
</dbReference>
<name>A0AAF0V185_SOLVR</name>
<evidence type="ECO:0000313" key="2">
    <source>
        <dbReference type="EMBL" id="WMV54851.1"/>
    </source>
</evidence>
<dbReference type="InterPro" id="IPR036397">
    <property type="entry name" value="RNaseH_sf"/>
</dbReference>
<dbReference type="InterPro" id="IPR012337">
    <property type="entry name" value="RNaseH-like_sf"/>
</dbReference>
<dbReference type="SUPFAM" id="SSF53098">
    <property type="entry name" value="Ribonuclease H-like"/>
    <property type="match status" value="1"/>
</dbReference>
<organism evidence="2 3">
    <name type="scientific">Solanum verrucosum</name>
    <dbReference type="NCBI Taxonomy" id="315347"/>
    <lineage>
        <taxon>Eukaryota</taxon>
        <taxon>Viridiplantae</taxon>
        <taxon>Streptophyta</taxon>
        <taxon>Embryophyta</taxon>
        <taxon>Tracheophyta</taxon>
        <taxon>Spermatophyta</taxon>
        <taxon>Magnoliopsida</taxon>
        <taxon>eudicotyledons</taxon>
        <taxon>Gunneridae</taxon>
        <taxon>Pentapetalae</taxon>
        <taxon>asterids</taxon>
        <taxon>lamiids</taxon>
        <taxon>Solanales</taxon>
        <taxon>Solanaceae</taxon>
        <taxon>Solanoideae</taxon>
        <taxon>Solaneae</taxon>
        <taxon>Solanum</taxon>
    </lineage>
</organism>
<feature type="domain" description="Integrase zinc-binding" evidence="1">
    <location>
        <begin position="87"/>
        <end position="130"/>
    </location>
</feature>
<dbReference type="EMBL" id="CP133622">
    <property type="protein sequence ID" value="WMV54851.1"/>
    <property type="molecule type" value="Genomic_DNA"/>
</dbReference>
<evidence type="ECO:0000313" key="3">
    <source>
        <dbReference type="Proteomes" id="UP001234989"/>
    </source>
</evidence>
<dbReference type="Gene3D" id="1.10.340.70">
    <property type="match status" value="1"/>
</dbReference>
<protein>
    <recommendedName>
        <fullName evidence="1">Integrase zinc-binding domain-containing protein</fullName>
    </recommendedName>
</protein>
<dbReference type="PANTHER" id="PTHR45835">
    <property type="entry name" value="YALI0A06105P"/>
    <property type="match status" value="1"/>
</dbReference>
<keyword evidence="3" id="KW-1185">Reference proteome</keyword>
<evidence type="ECO:0000259" key="1">
    <source>
        <dbReference type="Pfam" id="PF17921"/>
    </source>
</evidence>
<dbReference type="Gene3D" id="3.30.420.10">
    <property type="entry name" value="Ribonuclease H-like superfamily/Ribonuclease H"/>
    <property type="match status" value="1"/>
</dbReference>
<dbReference type="Proteomes" id="UP001234989">
    <property type="component" value="Chromosome 11"/>
</dbReference>
<reference evidence="2" key="1">
    <citation type="submission" date="2023-08" db="EMBL/GenBank/DDBJ databases">
        <title>A de novo genome assembly of Solanum verrucosum Schlechtendal, a Mexican diploid species geographically isolated from the other diploid A-genome species in potato relatives.</title>
        <authorList>
            <person name="Hosaka K."/>
        </authorList>
    </citation>
    <scope>NUCLEOTIDE SEQUENCE</scope>
    <source>
        <tissue evidence="2">Young leaves</tissue>
    </source>
</reference>
<dbReference type="GO" id="GO:0003676">
    <property type="term" value="F:nucleic acid binding"/>
    <property type="evidence" value="ECO:0007669"/>
    <property type="project" value="InterPro"/>
</dbReference>
<sequence length="219" mass="25013">MSVLHHPGKMSVVADALCRLSMESIDHVEDGKKELVRDVHGLDQLGVRLADFSEGGVIVHNGSKSSFVSDVKAKKDLDLVLVDLKTSRYSTYPGATNMYHNLWKVNWWNVIKKDIAEFMVKCLNCQQVKVEYQKPGGLAQDISIPTWKWKDLNMDFIAGLPHNRHQFDSIWVIMDRMMKSTHFLPIKISFSVEEYAKLYIQEMVRLHGVPLSIISNRGT</sequence>
<accession>A0AAF0V185</accession>